<evidence type="ECO:0000313" key="2">
    <source>
        <dbReference type="Proteomes" id="UP001431209"/>
    </source>
</evidence>
<proteinExistence type="predicted"/>
<dbReference type="EMBL" id="JAOPGA020001810">
    <property type="protein sequence ID" value="KAL0491511.1"/>
    <property type="molecule type" value="Genomic_DNA"/>
</dbReference>
<dbReference type="PANTHER" id="PTHR37948">
    <property type="entry name" value="ZGC:113208"/>
    <property type="match status" value="1"/>
</dbReference>
<name>A0AAW2ZS11_9EUKA</name>
<keyword evidence="2" id="KW-1185">Reference proteome</keyword>
<dbReference type="AlphaFoldDB" id="A0AAW2ZS11"/>
<protein>
    <submittedName>
        <fullName evidence="1">Uncharacterized protein</fullName>
    </submittedName>
</protein>
<sequence>MVITDYEKQRLDNIKRNKKILDNLGINNKFLKVPGTSKKTNNKKRKYLEIDLDDLPRRKSPRLSRQKPEYGLLPDEFDASLTRSRELAKKEDLIKLNKIEQDDEEAYVIENYDQIEPLPTRDKDGVLHFRSHPQFKPNLTPKEMIQTGSFGGTFFRDVRSNITKKHLVGDDDLSEFPKEWMEGVDIEKMLKNDEYEESVNRYGVKAGQDLRDWENAGWIRSCDPRGWFQWYCRFYMGRRNGDDDRQVQRWSGVAGPNGRWKKDLVRKIVRSGKEYDDESVSAVVRQTLQHWAYKLSEQDYNALVSDV</sequence>
<comment type="caution">
    <text evidence="1">The sequence shown here is derived from an EMBL/GenBank/DDBJ whole genome shotgun (WGS) entry which is preliminary data.</text>
</comment>
<dbReference type="Proteomes" id="UP001431209">
    <property type="component" value="Unassembled WGS sequence"/>
</dbReference>
<gene>
    <name evidence="1" type="ORF">AKO1_004011</name>
</gene>
<reference evidence="1 2" key="1">
    <citation type="submission" date="2024-03" db="EMBL/GenBank/DDBJ databases">
        <title>The Acrasis kona genome and developmental transcriptomes reveal deep origins of eukaryotic multicellular pathways.</title>
        <authorList>
            <person name="Sheikh S."/>
            <person name="Fu C.-J."/>
            <person name="Brown M.W."/>
            <person name="Baldauf S.L."/>
        </authorList>
    </citation>
    <scope>NUCLEOTIDE SEQUENCE [LARGE SCALE GENOMIC DNA]</scope>
    <source>
        <strain evidence="1 2">ATCC MYA-3509</strain>
    </source>
</reference>
<evidence type="ECO:0000313" key="1">
    <source>
        <dbReference type="EMBL" id="KAL0491511.1"/>
    </source>
</evidence>
<accession>A0AAW2ZS11</accession>
<organism evidence="1 2">
    <name type="scientific">Acrasis kona</name>
    <dbReference type="NCBI Taxonomy" id="1008807"/>
    <lineage>
        <taxon>Eukaryota</taxon>
        <taxon>Discoba</taxon>
        <taxon>Heterolobosea</taxon>
        <taxon>Tetramitia</taxon>
        <taxon>Eutetramitia</taxon>
        <taxon>Acrasidae</taxon>
        <taxon>Acrasis</taxon>
    </lineage>
</organism>
<dbReference type="PANTHER" id="PTHR37948:SF1">
    <property type="entry name" value="BLL5189 PROTEIN"/>
    <property type="match status" value="1"/>
</dbReference>